<dbReference type="Gene3D" id="1.10.10.10">
    <property type="entry name" value="Winged helix-like DNA-binding domain superfamily/Winged helix DNA-binding domain"/>
    <property type="match status" value="1"/>
</dbReference>
<feature type="binding site" evidence="10">
    <location>
        <position position="126"/>
    </location>
    <ligand>
        <name>Zn(2+)</name>
        <dbReference type="ChEBI" id="CHEBI:29105"/>
    </ligand>
</feature>
<sequence length="132" mass="15056">MESDILQNSGIKPSFHRLKILDFLRSRKNHPTVDEIYSELVKEVPTLSKTTVYNTLKLFQEAGLVRRINVEEQETRFDADTASHGHFKCVQCKKIYDFIVDDAAIVTSDLKGFNIEVKKVYFQGTCPGCLGK</sequence>
<keyword evidence="4" id="KW-0678">Repressor</keyword>
<organism evidence="11 12">
    <name type="scientific">Dethiobacter alkaliphilus AHT 1</name>
    <dbReference type="NCBI Taxonomy" id="555088"/>
    <lineage>
        <taxon>Bacteria</taxon>
        <taxon>Bacillati</taxon>
        <taxon>Bacillota</taxon>
        <taxon>Dethiobacteria</taxon>
        <taxon>Dethiobacterales</taxon>
        <taxon>Dethiobacteraceae</taxon>
        <taxon>Dethiobacter</taxon>
    </lineage>
</organism>
<keyword evidence="12" id="KW-1185">Reference proteome</keyword>
<evidence type="ECO:0000256" key="5">
    <source>
        <dbReference type="ARBA" id="ARBA00022723"/>
    </source>
</evidence>
<evidence type="ECO:0000256" key="6">
    <source>
        <dbReference type="ARBA" id="ARBA00022833"/>
    </source>
</evidence>
<evidence type="ECO:0000256" key="2">
    <source>
        <dbReference type="ARBA" id="ARBA00007957"/>
    </source>
</evidence>
<feature type="binding site" evidence="10">
    <location>
        <position position="89"/>
    </location>
    <ligand>
        <name>Zn(2+)</name>
        <dbReference type="ChEBI" id="CHEBI:29105"/>
    </ligand>
</feature>
<dbReference type="InterPro" id="IPR036388">
    <property type="entry name" value="WH-like_DNA-bd_sf"/>
</dbReference>
<proteinExistence type="inferred from homology"/>
<dbReference type="PANTHER" id="PTHR33202">
    <property type="entry name" value="ZINC UPTAKE REGULATION PROTEIN"/>
    <property type="match status" value="1"/>
</dbReference>
<dbReference type="GO" id="GO:0003700">
    <property type="term" value="F:DNA-binding transcription factor activity"/>
    <property type="evidence" value="ECO:0007669"/>
    <property type="project" value="InterPro"/>
</dbReference>
<keyword evidence="8" id="KW-0238">DNA-binding</keyword>
<comment type="similarity">
    <text evidence="2">Belongs to the Fur family.</text>
</comment>
<dbReference type="CDD" id="cd07153">
    <property type="entry name" value="Fur_like"/>
    <property type="match status" value="1"/>
</dbReference>
<dbReference type="GO" id="GO:1900376">
    <property type="term" value="P:regulation of secondary metabolite biosynthetic process"/>
    <property type="evidence" value="ECO:0007669"/>
    <property type="project" value="TreeGrafter"/>
</dbReference>
<dbReference type="STRING" id="555088.DealDRAFT_2252"/>
<dbReference type="GO" id="GO:0045892">
    <property type="term" value="P:negative regulation of DNA-templated transcription"/>
    <property type="evidence" value="ECO:0007669"/>
    <property type="project" value="TreeGrafter"/>
</dbReference>
<gene>
    <name evidence="11" type="ORF">DealDRAFT_2252</name>
</gene>
<dbReference type="Gene3D" id="3.30.1490.190">
    <property type="match status" value="1"/>
</dbReference>
<dbReference type="AlphaFoldDB" id="C0GIE3"/>
<keyword evidence="5 10" id="KW-0479">Metal-binding</keyword>
<dbReference type="InterPro" id="IPR036390">
    <property type="entry name" value="WH_DNA-bd_sf"/>
</dbReference>
<evidence type="ECO:0000256" key="9">
    <source>
        <dbReference type="ARBA" id="ARBA00023163"/>
    </source>
</evidence>
<dbReference type="eggNOG" id="COG0735">
    <property type="taxonomic scope" value="Bacteria"/>
</dbReference>
<dbReference type="EMBL" id="ACJM01000012">
    <property type="protein sequence ID" value="EEG76804.1"/>
    <property type="molecule type" value="Genomic_DNA"/>
</dbReference>
<evidence type="ECO:0000256" key="3">
    <source>
        <dbReference type="ARBA" id="ARBA00022490"/>
    </source>
</evidence>
<keyword evidence="6 10" id="KW-0862">Zinc</keyword>
<dbReference type="GO" id="GO:0008270">
    <property type="term" value="F:zinc ion binding"/>
    <property type="evidence" value="ECO:0007669"/>
    <property type="project" value="TreeGrafter"/>
</dbReference>
<dbReference type="SUPFAM" id="SSF46785">
    <property type="entry name" value="Winged helix' DNA-binding domain"/>
    <property type="match status" value="1"/>
</dbReference>
<keyword evidence="3" id="KW-0963">Cytoplasm</keyword>
<evidence type="ECO:0000313" key="11">
    <source>
        <dbReference type="EMBL" id="EEG76804.1"/>
    </source>
</evidence>
<comment type="subcellular location">
    <subcellularLocation>
        <location evidence="1">Cytoplasm</location>
    </subcellularLocation>
</comment>
<evidence type="ECO:0000256" key="1">
    <source>
        <dbReference type="ARBA" id="ARBA00004496"/>
    </source>
</evidence>
<dbReference type="GO" id="GO:0005737">
    <property type="term" value="C:cytoplasm"/>
    <property type="evidence" value="ECO:0007669"/>
    <property type="project" value="UniProtKB-SubCell"/>
</dbReference>
<reference evidence="11 12" key="1">
    <citation type="submission" date="2009-02" db="EMBL/GenBank/DDBJ databases">
        <title>Sequencing of the draft genome and assembly of Dethiobacter alkaliphilus AHT 1.</title>
        <authorList>
            <consortium name="US DOE Joint Genome Institute (JGI-PGF)"/>
            <person name="Lucas S."/>
            <person name="Copeland A."/>
            <person name="Lapidus A."/>
            <person name="Glavina del Rio T."/>
            <person name="Dalin E."/>
            <person name="Tice H."/>
            <person name="Bruce D."/>
            <person name="Goodwin L."/>
            <person name="Pitluck S."/>
            <person name="Larimer F."/>
            <person name="Land M.L."/>
            <person name="Hauser L."/>
            <person name="Muyzer G."/>
        </authorList>
    </citation>
    <scope>NUCLEOTIDE SEQUENCE [LARGE SCALE GENOMIC DNA]</scope>
    <source>
        <strain evidence="11 12">AHT 1</strain>
    </source>
</reference>
<evidence type="ECO:0000256" key="7">
    <source>
        <dbReference type="ARBA" id="ARBA00023015"/>
    </source>
</evidence>
<accession>C0GIE3</accession>
<dbReference type="OrthoDB" id="8659436at2"/>
<evidence type="ECO:0000256" key="8">
    <source>
        <dbReference type="ARBA" id="ARBA00023125"/>
    </source>
</evidence>
<dbReference type="Pfam" id="PF01475">
    <property type="entry name" value="FUR"/>
    <property type="match status" value="1"/>
</dbReference>
<comment type="caution">
    <text evidence="11">The sequence shown here is derived from an EMBL/GenBank/DDBJ whole genome shotgun (WGS) entry which is preliminary data.</text>
</comment>
<dbReference type="PANTHER" id="PTHR33202:SF8">
    <property type="entry name" value="PEROXIDE-RESPONSIVE REPRESSOR PERR"/>
    <property type="match status" value="1"/>
</dbReference>
<keyword evidence="9" id="KW-0804">Transcription</keyword>
<evidence type="ECO:0000256" key="10">
    <source>
        <dbReference type="PIRSR" id="PIRSR602481-1"/>
    </source>
</evidence>
<dbReference type="Proteomes" id="UP000006443">
    <property type="component" value="Unassembled WGS sequence"/>
</dbReference>
<keyword evidence="7" id="KW-0805">Transcription regulation</keyword>
<protein>
    <submittedName>
        <fullName evidence="11">Ferric uptake regulator, Fur family</fullName>
    </submittedName>
</protein>
<name>C0GIE3_DETAL</name>
<feature type="binding site" evidence="10">
    <location>
        <position position="129"/>
    </location>
    <ligand>
        <name>Zn(2+)</name>
        <dbReference type="ChEBI" id="CHEBI:29105"/>
    </ligand>
</feature>
<dbReference type="RefSeq" id="WP_008517478.1">
    <property type="nucleotide sequence ID" value="NZ_ACJM01000012.1"/>
</dbReference>
<dbReference type="GO" id="GO:0000976">
    <property type="term" value="F:transcription cis-regulatory region binding"/>
    <property type="evidence" value="ECO:0007669"/>
    <property type="project" value="TreeGrafter"/>
</dbReference>
<dbReference type="InterPro" id="IPR043135">
    <property type="entry name" value="Fur_C"/>
</dbReference>
<evidence type="ECO:0000313" key="12">
    <source>
        <dbReference type="Proteomes" id="UP000006443"/>
    </source>
</evidence>
<feature type="binding site" evidence="10">
    <location>
        <position position="92"/>
    </location>
    <ligand>
        <name>Zn(2+)</name>
        <dbReference type="ChEBI" id="CHEBI:29105"/>
    </ligand>
</feature>
<comment type="cofactor">
    <cofactor evidence="10">
        <name>Zn(2+)</name>
        <dbReference type="ChEBI" id="CHEBI:29105"/>
    </cofactor>
    <text evidence="10">Binds 1 zinc ion per subunit.</text>
</comment>
<evidence type="ECO:0000256" key="4">
    <source>
        <dbReference type="ARBA" id="ARBA00022491"/>
    </source>
</evidence>
<dbReference type="FunFam" id="1.10.10.10:FF:000007">
    <property type="entry name" value="Ferric uptake regulation protein"/>
    <property type="match status" value="1"/>
</dbReference>
<dbReference type="InterPro" id="IPR002481">
    <property type="entry name" value="FUR"/>
</dbReference>